<evidence type="ECO:0000313" key="2">
    <source>
        <dbReference type="Proteomes" id="UP001057402"/>
    </source>
</evidence>
<reference evidence="2" key="1">
    <citation type="journal article" date="2023" name="Front. Plant Sci.">
        <title>Chromosomal-level genome assembly of Melastoma candidum provides insights into trichome evolution.</title>
        <authorList>
            <person name="Zhong Y."/>
            <person name="Wu W."/>
            <person name="Sun C."/>
            <person name="Zou P."/>
            <person name="Liu Y."/>
            <person name="Dai S."/>
            <person name="Zhou R."/>
        </authorList>
    </citation>
    <scope>NUCLEOTIDE SEQUENCE [LARGE SCALE GENOMIC DNA]</scope>
</reference>
<comment type="caution">
    <text evidence="1">The sequence shown here is derived from an EMBL/GenBank/DDBJ whole genome shotgun (WGS) entry which is preliminary data.</text>
</comment>
<sequence length="70" mass="8175">MLRKWISDLWKDVNEACLRQLPAPMMVLERILHWFQSMSMMYGDRVDNYTQSTAIMKDVGTSLLVDALPL</sequence>
<proteinExistence type="predicted"/>
<name>A0ACB9R772_9MYRT</name>
<dbReference type="Proteomes" id="UP001057402">
    <property type="component" value="Chromosome 4"/>
</dbReference>
<gene>
    <name evidence="1" type="ORF">MLD38_012700</name>
</gene>
<protein>
    <submittedName>
        <fullName evidence="1">Uncharacterized protein</fullName>
    </submittedName>
</protein>
<evidence type="ECO:0000313" key="1">
    <source>
        <dbReference type="EMBL" id="KAI4374740.1"/>
    </source>
</evidence>
<accession>A0ACB9R772</accession>
<organism evidence="1 2">
    <name type="scientific">Melastoma candidum</name>
    <dbReference type="NCBI Taxonomy" id="119954"/>
    <lineage>
        <taxon>Eukaryota</taxon>
        <taxon>Viridiplantae</taxon>
        <taxon>Streptophyta</taxon>
        <taxon>Embryophyta</taxon>
        <taxon>Tracheophyta</taxon>
        <taxon>Spermatophyta</taxon>
        <taxon>Magnoliopsida</taxon>
        <taxon>eudicotyledons</taxon>
        <taxon>Gunneridae</taxon>
        <taxon>Pentapetalae</taxon>
        <taxon>rosids</taxon>
        <taxon>malvids</taxon>
        <taxon>Myrtales</taxon>
        <taxon>Melastomataceae</taxon>
        <taxon>Melastomatoideae</taxon>
        <taxon>Melastomateae</taxon>
        <taxon>Melastoma</taxon>
    </lineage>
</organism>
<keyword evidence="2" id="KW-1185">Reference proteome</keyword>
<dbReference type="EMBL" id="CM042883">
    <property type="protein sequence ID" value="KAI4374740.1"/>
    <property type="molecule type" value="Genomic_DNA"/>
</dbReference>